<protein>
    <submittedName>
        <fullName evidence="1">Uncharacterized protein</fullName>
    </submittedName>
</protein>
<evidence type="ECO:0000313" key="2">
    <source>
        <dbReference type="Proteomes" id="UP000297638"/>
    </source>
</evidence>
<dbReference type="AlphaFoldDB" id="A0A4Y8U0R1"/>
<accession>A0A4Y8U0R1</accession>
<reference evidence="1 2" key="1">
    <citation type="submission" date="2019-03" db="EMBL/GenBank/DDBJ databases">
        <title>Glutamicibacter sp. LJH19 genome.</title>
        <authorList>
            <person name="Sinai Borker S."/>
            <person name="Kumar R."/>
        </authorList>
    </citation>
    <scope>NUCLEOTIDE SEQUENCE [LARGE SCALE GENOMIC DNA]</scope>
    <source>
        <strain evidence="1 2">LJH19</strain>
    </source>
</reference>
<dbReference type="EMBL" id="SPDS01000001">
    <property type="protein sequence ID" value="TFH57294.1"/>
    <property type="molecule type" value="Genomic_DNA"/>
</dbReference>
<proteinExistence type="predicted"/>
<organism evidence="1 2">
    <name type="scientific">Glutamicibacter arilaitensis</name>
    <dbReference type="NCBI Taxonomy" id="256701"/>
    <lineage>
        <taxon>Bacteria</taxon>
        <taxon>Bacillati</taxon>
        <taxon>Actinomycetota</taxon>
        <taxon>Actinomycetes</taxon>
        <taxon>Micrococcales</taxon>
        <taxon>Micrococcaceae</taxon>
        <taxon>Glutamicibacter</taxon>
    </lineage>
</organism>
<sequence length="92" mass="10781">MSQRFSDAELAAEWWRTQLDAFVIGEYNKTFEPPWSEIDMADYERHGEIARTIRRFATLPHAHEPEPKTVYVHDASGRCIGNFPKPDDNWTE</sequence>
<name>A0A4Y8U0R1_9MICC</name>
<evidence type="ECO:0000313" key="1">
    <source>
        <dbReference type="EMBL" id="TFH57294.1"/>
    </source>
</evidence>
<comment type="caution">
    <text evidence="1">The sequence shown here is derived from an EMBL/GenBank/DDBJ whole genome shotgun (WGS) entry which is preliminary data.</text>
</comment>
<gene>
    <name evidence="1" type="ORF">EXY26_09950</name>
</gene>
<dbReference type="RefSeq" id="WP_134780231.1">
    <property type="nucleotide sequence ID" value="NZ_SPDS01000001.1"/>
</dbReference>
<dbReference type="Proteomes" id="UP000297638">
    <property type="component" value="Unassembled WGS sequence"/>
</dbReference>